<dbReference type="AlphaFoldDB" id="A0A0U0UNH8"/>
<accession>A0A0U0UNH8</accession>
<name>A0A0U0UNH8_MYCTX</name>
<organism evidence="2 3">
    <name type="scientific">Mycobacterium tuberculosis</name>
    <dbReference type="NCBI Taxonomy" id="1773"/>
    <lineage>
        <taxon>Bacteria</taxon>
        <taxon>Bacillati</taxon>
        <taxon>Actinomycetota</taxon>
        <taxon>Actinomycetes</taxon>
        <taxon>Mycobacteriales</taxon>
        <taxon>Mycobacteriaceae</taxon>
        <taxon>Mycobacterium</taxon>
        <taxon>Mycobacterium tuberculosis complex</taxon>
    </lineage>
</organism>
<dbReference type="Proteomes" id="UP000236349">
    <property type="component" value="Chromosome"/>
</dbReference>
<evidence type="ECO:0000256" key="1">
    <source>
        <dbReference type="SAM" id="MobiDB-lite"/>
    </source>
</evidence>
<feature type="region of interest" description="Disordered" evidence="1">
    <location>
        <begin position="1"/>
        <end position="40"/>
    </location>
</feature>
<sequence length="40" mass="4433">MHRESGGAVADKLANPVDHHRRRVAHSANPLDQNKFSVVD</sequence>
<evidence type="ECO:0000313" key="3">
    <source>
        <dbReference type="Proteomes" id="UP000236349"/>
    </source>
</evidence>
<protein>
    <submittedName>
        <fullName evidence="2">Uncharacterized protein</fullName>
    </submittedName>
</protein>
<dbReference type="EMBL" id="CP024614">
    <property type="protein sequence ID" value="AUS51570.1"/>
    <property type="molecule type" value="Genomic_DNA"/>
</dbReference>
<evidence type="ECO:0000313" key="2">
    <source>
        <dbReference type="EMBL" id="AUS51570.1"/>
    </source>
</evidence>
<proteinExistence type="predicted"/>
<feature type="compositionally biased region" description="Polar residues" evidence="1">
    <location>
        <begin position="30"/>
        <end position="40"/>
    </location>
</feature>
<reference evidence="2 3" key="1">
    <citation type="submission" date="2017-10" db="EMBL/GenBank/DDBJ databases">
        <title>Clinical isolate obtained from a human patient with meningeal tuberculosis in michoacan, Mexico.</title>
        <authorList>
            <person name="Guillen-Nepita A.L."/>
            <person name="Negrete-Paz A.M."/>
            <person name="Vazquez-Marrufo G."/>
            <person name="Cruz-Hernandez A."/>
            <person name="Fresia P."/>
            <person name="Naya H."/>
            <person name="Vazquez-Garciduenas M.S."/>
        </authorList>
    </citation>
    <scope>NUCLEOTIDE SEQUENCE [LARGE SCALE GENOMIC DNA]</scope>
    <source>
        <strain evidence="3">Beijing/MYC004</strain>
    </source>
</reference>
<gene>
    <name evidence="2" type="ORF">CAB90_02712</name>
</gene>